<dbReference type="AlphaFoldDB" id="A0A1X3HEU5"/>
<gene>
    <name evidence="2" type="ORF">BST63_01135</name>
    <name evidence="1" type="ORF">BSZ18_01420</name>
</gene>
<dbReference type="Proteomes" id="UP000193884">
    <property type="component" value="Unassembled WGS sequence"/>
</dbReference>
<evidence type="ECO:0000313" key="1">
    <source>
        <dbReference type="EMBL" id="OSJ18869.1"/>
    </source>
</evidence>
<dbReference type="OrthoDB" id="8246389at2"/>
<evidence type="ECO:0000313" key="3">
    <source>
        <dbReference type="Proteomes" id="UP000193553"/>
    </source>
</evidence>
<evidence type="ECO:0000313" key="2">
    <source>
        <dbReference type="EMBL" id="OSJ35933.1"/>
    </source>
</evidence>
<sequence>MFEHPTTALSQAVLDEVCQTLPRKGSGAGLASEIVEAAKTDETTPKLLRHIGRKALARASIMWR</sequence>
<protein>
    <submittedName>
        <fullName evidence="1">Uncharacterized protein</fullName>
    </submittedName>
</protein>
<dbReference type="Proteomes" id="UP000193553">
    <property type="component" value="Unassembled WGS sequence"/>
</dbReference>
<dbReference type="EMBL" id="NAFK01000098">
    <property type="protein sequence ID" value="OSJ35933.1"/>
    <property type="molecule type" value="Genomic_DNA"/>
</dbReference>
<comment type="caution">
    <text evidence="1">The sequence shown here is derived from an EMBL/GenBank/DDBJ whole genome shotgun (WGS) entry which is preliminary data.</text>
</comment>
<dbReference type="EMBL" id="NAFI01000122">
    <property type="protein sequence ID" value="OSJ18869.1"/>
    <property type="molecule type" value="Genomic_DNA"/>
</dbReference>
<dbReference type="GeneID" id="66480597"/>
<organism evidence="1 3">
    <name type="scientific">Bradyrhizobium canariense</name>
    <dbReference type="NCBI Taxonomy" id="255045"/>
    <lineage>
        <taxon>Bacteria</taxon>
        <taxon>Pseudomonadati</taxon>
        <taxon>Pseudomonadota</taxon>
        <taxon>Alphaproteobacteria</taxon>
        <taxon>Hyphomicrobiales</taxon>
        <taxon>Nitrobacteraceae</taxon>
        <taxon>Bradyrhizobium</taxon>
    </lineage>
</organism>
<evidence type="ECO:0000313" key="4">
    <source>
        <dbReference type="Proteomes" id="UP000193884"/>
    </source>
</evidence>
<name>A0A1X3HEU5_9BRAD</name>
<keyword evidence="4" id="KW-1185">Reference proteome</keyword>
<dbReference type="RefSeq" id="WP_007596423.1">
    <property type="nucleotide sequence ID" value="NZ_NAEX01000134.1"/>
</dbReference>
<proteinExistence type="predicted"/>
<reference evidence="3 4" key="1">
    <citation type="submission" date="2017-03" db="EMBL/GenBank/DDBJ databases">
        <title>Whole genome sequences of fourteen strains of Bradyrhizobium canariense and one strain of Bradyrhizobium japonicum isolated from Lupinus (Papilionoideae: Genisteae) species in Algeria.</title>
        <authorList>
            <person name="Crovadore J."/>
            <person name="Chekireb D."/>
            <person name="Brachmann A."/>
            <person name="Chablais R."/>
            <person name="Cochard B."/>
            <person name="Lefort F."/>
        </authorList>
    </citation>
    <scope>NUCLEOTIDE SEQUENCE [LARGE SCALE GENOMIC DNA]</scope>
    <source>
        <strain evidence="1 3">UBMA195</strain>
        <strain evidence="2 4">UBMAN05</strain>
    </source>
</reference>
<accession>A0A1X3HEU5</accession>